<dbReference type="PANTHER" id="PTHR47326:SF1">
    <property type="entry name" value="HTH PSQ-TYPE DOMAIN-CONTAINING PROTEIN"/>
    <property type="match status" value="1"/>
</dbReference>
<dbReference type="Gene3D" id="3.30.420.10">
    <property type="entry name" value="Ribonuclease H-like superfamily/Ribonuclease H"/>
    <property type="match status" value="1"/>
</dbReference>
<gene>
    <name evidence="2" type="ORF">ANN_21048</name>
</gene>
<dbReference type="EMBL" id="JAJSOF020000029">
    <property type="protein sequence ID" value="KAJ4432429.1"/>
    <property type="molecule type" value="Genomic_DNA"/>
</dbReference>
<sequence length="209" mass="24054">MQNDRLPKIAMKEKPDDDLRKDGWKAGHLPRGITAPIENQQDLILMKEEEEEEGEGEGEMLPSICGGCLLDPQPEDAPCLGDSEDPVMGSLPLESQNGDVVIIIEHERDSPKVNVFCALSERKLYGHFFFIEATVTGHSYLDMLEQWLVPQLRQDLHDDFIFQQDGSPPHFHNAVRAYLNTEMSDRWIGRIMIKRWKFPYNYDNQQCII</sequence>
<feature type="compositionally biased region" description="Basic and acidic residues" evidence="1">
    <location>
        <begin position="1"/>
        <end position="25"/>
    </location>
</feature>
<evidence type="ECO:0000313" key="2">
    <source>
        <dbReference type="EMBL" id="KAJ4432429.1"/>
    </source>
</evidence>
<evidence type="ECO:0000256" key="1">
    <source>
        <dbReference type="SAM" id="MobiDB-lite"/>
    </source>
</evidence>
<evidence type="ECO:0000313" key="3">
    <source>
        <dbReference type="Proteomes" id="UP001148838"/>
    </source>
</evidence>
<dbReference type="Proteomes" id="UP001148838">
    <property type="component" value="Unassembled WGS sequence"/>
</dbReference>
<name>A0ABQ8SEA5_PERAM</name>
<organism evidence="2 3">
    <name type="scientific">Periplaneta americana</name>
    <name type="common">American cockroach</name>
    <name type="synonym">Blatta americana</name>
    <dbReference type="NCBI Taxonomy" id="6978"/>
    <lineage>
        <taxon>Eukaryota</taxon>
        <taxon>Metazoa</taxon>
        <taxon>Ecdysozoa</taxon>
        <taxon>Arthropoda</taxon>
        <taxon>Hexapoda</taxon>
        <taxon>Insecta</taxon>
        <taxon>Pterygota</taxon>
        <taxon>Neoptera</taxon>
        <taxon>Polyneoptera</taxon>
        <taxon>Dictyoptera</taxon>
        <taxon>Blattodea</taxon>
        <taxon>Blattoidea</taxon>
        <taxon>Blattidae</taxon>
        <taxon>Blattinae</taxon>
        <taxon>Periplaneta</taxon>
    </lineage>
</organism>
<dbReference type="PANTHER" id="PTHR47326">
    <property type="entry name" value="TRANSPOSABLE ELEMENT TC3 TRANSPOSASE-LIKE PROTEIN"/>
    <property type="match status" value="1"/>
</dbReference>
<protein>
    <recommendedName>
        <fullName evidence="4">Transposase</fullName>
    </recommendedName>
</protein>
<keyword evidence="3" id="KW-1185">Reference proteome</keyword>
<dbReference type="InterPro" id="IPR036397">
    <property type="entry name" value="RNaseH_sf"/>
</dbReference>
<proteinExistence type="predicted"/>
<accession>A0ABQ8SEA5</accession>
<evidence type="ECO:0008006" key="4">
    <source>
        <dbReference type="Google" id="ProtNLM"/>
    </source>
</evidence>
<comment type="caution">
    <text evidence="2">The sequence shown here is derived from an EMBL/GenBank/DDBJ whole genome shotgun (WGS) entry which is preliminary data.</text>
</comment>
<feature type="region of interest" description="Disordered" evidence="1">
    <location>
        <begin position="1"/>
        <end position="42"/>
    </location>
</feature>
<reference evidence="2 3" key="1">
    <citation type="journal article" date="2022" name="Allergy">
        <title>Genome assembly and annotation of Periplaneta americana reveal a comprehensive cockroach allergen profile.</title>
        <authorList>
            <person name="Wang L."/>
            <person name="Xiong Q."/>
            <person name="Saelim N."/>
            <person name="Wang L."/>
            <person name="Nong W."/>
            <person name="Wan A.T."/>
            <person name="Shi M."/>
            <person name="Liu X."/>
            <person name="Cao Q."/>
            <person name="Hui J.H.L."/>
            <person name="Sookrung N."/>
            <person name="Leung T.F."/>
            <person name="Tungtrongchitr A."/>
            <person name="Tsui S.K.W."/>
        </authorList>
    </citation>
    <scope>NUCLEOTIDE SEQUENCE [LARGE SCALE GENOMIC DNA]</scope>
    <source>
        <strain evidence="2">PWHHKU_190912</strain>
    </source>
</reference>